<comment type="caution">
    <text evidence="2">The sequence shown here is derived from an EMBL/GenBank/DDBJ whole genome shotgun (WGS) entry which is preliminary data.</text>
</comment>
<dbReference type="RefSeq" id="WP_311620244.1">
    <property type="nucleotide sequence ID" value="NZ_JAVREV010000017.1"/>
</dbReference>
<evidence type="ECO:0000313" key="3">
    <source>
        <dbReference type="Proteomes" id="UP001183615"/>
    </source>
</evidence>
<name>A0ABU2SAZ3_9ACTN</name>
<reference evidence="3" key="1">
    <citation type="submission" date="2023-07" db="EMBL/GenBank/DDBJ databases">
        <title>30 novel species of actinomycetes from the DSMZ collection.</title>
        <authorList>
            <person name="Nouioui I."/>
        </authorList>
    </citation>
    <scope>NUCLEOTIDE SEQUENCE [LARGE SCALE GENOMIC DNA]</scope>
    <source>
        <strain evidence="3">DSM 41886</strain>
    </source>
</reference>
<dbReference type="PROSITE" id="PS51819">
    <property type="entry name" value="VOC"/>
    <property type="match status" value="1"/>
</dbReference>
<dbReference type="Pfam" id="PF00903">
    <property type="entry name" value="Glyoxalase"/>
    <property type="match status" value="1"/>
</dbReference>
<accession>A0ABU2SAZ3</accession>
<dbReference type="PANTHER" id="PTHR36503">
    <property type="entry name" value="BLR2520 PROTEIN"/>
    <property type="match status" value="1"/>
</dbReference>
<protein>
    <submittedName>
        <fullName evidence="2">VOC family protein</fullName>
    </submittedName>
</protein>
<keyword evidence="3" id="KW-1185">Reference proteome</keyword>
<dbReference type="SUPFAM" id="SSF54593">
    <property type="entry name" value="Glyoxalase/Bleomycin resistance protein/Dihydroxybiphenyl dioxygenase"/>
    <property type="match status" value="1"/>
</dbReference>
<dbReference type="InterPro" id="IPR037523">
    <property type="entry name" value="VOC_core"/>
</dbReference>
<proteinExistence type="predicted"/>
<dbReference type="EMBL" id="JAVREV010000017">
    <property type="protein sequence ID" value="MDT0446077.1"/>
    <property type="molecule type" value="Genomic_DNA"/>
</dbReference>
<dbReference type="InterPro" id="IPR004360">
    <property type="entry name" value="Glyas_Fos-R_dOase_dom"/>
</dbReference>
<dbReference type="Proteomes" id="UP001183615">
    <property type="component" value="Unassembled WGS sequence"/>
</dbReference>
<evidence type="ECO:0000313" key="2">
    <source>
        <dbReference type="EMBL" id="MDT0446077.1"/>
    </source>
</evidence>
<evidence type="ECO:0000259" key="1">
    <source>
        <dbReference type="PROSITE" id="PS51819"/>
    </source>
</evidence>
<gene>
    <name evidence="2" type="ORF">RM779_26295</name>
</gene>
<feature type="domain" description="VOC" evidence="1">
    <location>
        <begin position="3"/>
        <end position="127"/>
    </location>
</feature>
<organism evidence="2 3">
    <name type="scientific">Streptomyces johnsoniae</name>
    <dbReference type="NCBI Taxonomy" id="3075532"/>
    <lineage>
        <taxon>Bacteria</taxon>
        <taxon>Bacillati</taxon>
        <taxon>Actinomycetota</taxon>
        <taxon>Actinomycetes</taxon>
        <taxon>Kitasatosporales</taxon>
        <taxon>Streptomycetaceae</taxon>
        <taxon>Streptomyces</taxon>
    </lineage>
</organism>
<dbReference type="Gene3D" id="3.10.180.10">
    <property type="entry name" value="2,3-Dihydroxybiphenyl 1,2-Dioxygenase, domain 1"/>
    <property type="match status" value="1"/>
</dbReference>
<dbReference type="PANTHER" id="PTHR36503:SF2">
    <property type="entry name" value="BLR2408 PROTEIN"/>
    <property type="match status" value="1"/>
</dbReference>
<sequence>MSTKIFINLPVRDLPRSRDFFTKLGYSFDPQFSDENAASLVISDNIIVMLLVESFYGTFTKKKIADAHETSEVMIALSADSREQVDELVDRALASGGQPTGETQDHGFMYGRAFEDPDGHHWEVTWMDMSAMQEQS</sequence>
<dbReference type="InterPro" id="IPR029068">
    <property type="entry name" value="Glyas_Bleomycin-R_OHBP_Dase"/>
</dbReference>